<evidence type="ECO:0000256" key="1">
    <source>
        <dbReference type="ARBA" id="ARBA00004123"/>
    </source>
</evidence>
<organism evidence="15 16">
    <name type="scientific">Microctonus aethiopoides</name>
    <dbReference type="NCBI Taxonomy" id="144406"/>
    <lineage>
        <taxon>Eukaryota</taxon>
        <taxon>Metazoa</taxon>
        <taxon>Ecdysozoa</taxon>
        <taxon>Arthropoda</taxon>
        <taxon>Hexapoda</taxon>
        <taxon>Insecta</taxon>
        <taxon>Pterygota</taxon>
        <taxon>Neoptera</taxon>
        <taxon>Endopterygota</taxon>
        <taxon>Hymenoptera</taxon>
        <taxon>Apocrita</taxon>
        <taxon>Ichneumonoidea</taxon>
        <taxon>Braconidae</taxon>
        <taxon>Euphorinae</taxon>
        <taxon>Microctonus</taxon>
    </lineage>
</organism>
<dbReference type="InterPro" id="IPR043035">
    <property type="entry name" value="Ribosomal_mL64_sf"/>
</dbReference>
<dbReference type="GO" id="GO:0005840">
    <property type="term" value="C:ribosome"/>
    <property type="evidence" value="ECO:0007669"/>
    <property type="project" value="UniProtKB-KW"/>
</dbReference>
<keyword evidence="4" id="KW-0689">Ribosomal protein</keyword>
<evidence type="ECO:0000256" key="13">
    <source>
        <dbReference type="ARBA" id="ARBA00060144"/>
    </source>
</evidence>
<protein>
    <recommendedName>
        <fullName evidence="11">Large ribosomal subunit protein mL64</fullName>
    </recommendedName>
    <alternativeName>
        <fullName evidence="10">39S ribosomal protein L59, mitochondrial</fullName>
    </alternativeName>
    <alternativeName>
        <fullName evidence="12">Growth arrest and DNA damage-inducible proteins-interacting protein 1</fullName>
    </alternativeName>
</protein>
<keyword evidence="16" id="KW-1185">Reference proteome</keyword>
<evidence type="ECO:0000256" key="12">
    <source>
        <dbReference type="ARBA" id="ARBA00035485"/>
    </source>
</evidence>
<evidence type="ECO:0000313" key="16">
    <source>
        <dbReference type="Proteomes" id="UP001168990"/>
    </source>
</evidence>
<dbReference type="InterPro" id="IPR018472">
    <property type="entry name" value="Ribosomal_mL64"/>
</dbReference>
<name>A0AA39F992_9HYME</name>
<keyword evidence="8" id="KW-0687">Ribonucleoprotein</keyword>
<dbReference type="EMBL" id="JAQQBS010001422">
    <property type="protein sequence ID" value="KAK0165276.1"/>
    <property type="molecule type" value="Genomic_DNA"/>
</dbReference>
<sequence>MSSSLRLIFNSSLRLDKCRIFNTRYYSSDVTNTGKNDIVDITSFEETPKYENDLTHLDEEEIMEKRNKSRLNIPDRNVLNELAPFDVDHLWFHKTIRYKRRMLGRYGMKGLRNVPVGALWPTESEIEDRLEYERVLFPNTLQEDWALIAKRNQENEEKIRLRDEEIAKKMAKVNQWTKEYQEKIAKKEAEIKAAKDKRERLVEDIRREFGFKIDPRDERFKEALAKKEKEDKKRKKEARKESQNARFMAQLLEQAKADKAQIQSNEKTEEKKE</sequence>
<evidence type="ECO:0000256" key="7">
    <source>
        <dbReference type="ARBA" id="ARBA00023242"/>
    </source>
</evidence>
<reference evidence="15" key="2">
    <citation type="submission" date="2023-03" db="EMBL/GenBank/DDBJ databases">
        <authorList>
            <person name="Inwood S.N."/>
            <person name="Skelly J.G."/>
            <person name="Guhlin J."/>
            <person name="Harrop T.W.R."/>
            <person name="Goldson S.G."/>
            <person name="Dearden P.K."/>
        </authorList>
    </citation>
    <scope>NUCLEOTIDE SEQUENCE</scope>
    <source>
        <strain evidence="15">Irish</strain>
        <tissue evidence="15">Whole body</tissue>
    </source>
</reference>
<accession>A0AA39F992</accession>
<comment type="similarity">
    <text evidence="3">Belongs to the mitochondrion-specific ribosomal protein mL64 family.</text>
</comment>
<keyword evidence="7" id="KW-0539">Nucleus</keyword>
<dbReference type="PANTHER" id="PTHR31761:SF1">
    <property type="entry name" value="LARGE RIBOSOMAL SUBUNIT PROTEIN ML64"/>
    <property type="match status" value="1"/>
</dbReference>
<evidence type="ECO:0000256" key="14">
    <source>
        <dbReference type="SAM" id="MobiDB-lite"/>
    </source>
</evidence>
<evidence type="ECO:0000256" key="11">
    <source>
        <dbReference type="ARBA" id="ARBA00035184"/>
    </source>
</evidence>
<evidence type="ECO:0000256" key="8">
    <source>
        <dbReference type="ARBA" id="ARBA00023274"/>
    </source>
</evidence>
<dbReference type="GO" id="GO:0005634">
    <property type="term" value="C:nucleus"/>
    <property type="evidence" value="ECO:0007669"/>
    <property type="project" value="UniProtKB-SubCell"/>
</dbReference>
<evidence type="ECO:0000313" key="15">
    <source>
        <dbReference type="EMBL" id="KAK0165276.1"/>
    </source>
</evidence>
<evidence type="ECO:0000256" key="2">
    <source>
        <dbReference type="ARBA" id="ARBA00004173"/>
    </source>
</evidence>
<dbReference type="GO" id="GO:1990904">
    <property type="term" value="C:ribonucleoprotein complex"/>
    <property type="evidence" value="ECO:0007669"/>
    <property type="project" value="UniProtKB-KW"/>
</dbReference>
<dbReference type="Gene3D" id="6.10.280.120">
    <property type="entry name" value="Growth arrest and DNA-damage-inducible proteins-interacting protein 1"/>
    <property type="match status" value="1"/>
</dbReference>
<evidence type="ECO:0000256" key="5">
    <source>
        <dbReference type="ARBA" id="ARBA00023054"/>
    </source>
</evidence>
<gene>
    <name evidence="15" type="ORF">PV328_003804</name>
</gene>
<proteinExistence type="inferred from homology"/>
<dbReference type="PANTHER" id="PTHR31761">
    <property type="entry name" value="GROWTH ARREST AND DNA DAMAGE-INDUCIBLE PROTEINS-INTERACTING PROTEIN 1 GADD45GIP1"/>
    <property type="match status" value="1"/>
</dbReference>
<dbReference type="GO" id="GO:0005739">
    <property type="term" value="C:mitochondrion"/>
    <property type="evidence" value="ECO:0007669"/>
    <property type="project" value="UniProtKB-SubCell"/>
</dbReference>
<keyword evidence="9" id="KW-0131">Cell cycle</keyword>
<comment type="function">
    <text evidence="13">Acts as a negative regulator of G1 to S cell cycle phase progression by inhibiting cyclin-dependent kinases. Inhibitory effects are additive with GADD45 proteins but also occur in the absence of GADD45 proteins. Acts as a repressor of the orphan nuclear receptor NR4A1 by inhibiting AB domain-mediated transcriptional activity. May be involved in the hormone-mediated regulation of NR4A1 transcriptional activity. May play a role in mitochondrial protein synthesis.</text>
</comment>
<dbReference type="AlphaFoldDB" id="A0AA39F992"/>
<feature type="region of interest" description="Disordered" evidence="14">
    <location>
        <begin position="224"/>
        <end position="246"/>
    </location>
</feature>
<keyword evidence="6" id="KW-0496">Mitochondrion</keyword>
<reference evidence="15" key="1">
    <citation type="journal article" date="2023" name="bioRxiv">
        <title>Scaffold-level genome assemblies of two parasitoid biocontrol wasps reveal the parthenogenesis mechanism and an associated novel virus.</title>
        <authorList>
            <person name="Inwood S."/>
            <person name="Skelly J."/>
            <person name="Guhlin J."/>
            <person name="Harrop T."/>
            <person name="Goldson S."/>
            <person name="Dearden P."/>
        </authorList>
    </citation>
    <scope>NUCLEOTIDE SEQUENCE</scope>
    <source>
        <strain evidence="15">Irish</strain>
        <tissue evidence="15">Whole body</tissue>
    </source>
</reference>
<evidence type="ECO:0000256" key="3">
    <source>
        <dbReference type="ARBA" id="ARBA00005421"/>
    </source>
</evidence>
<evidence type="ECO:0000256" key="4">
    <source>
        <dbReference type="ARBA" id="ARBA00022980"/>
    </source>
</evidence>
<keyword evidence="5" id="KW-0175">Coiled coil</keyword>
<comment type="subcellular location">
    <subcellularLocation>
        <location evidence="2">Mitochondrion</location>
    </subcellularLocation>
    <subcellularLocation>
        <location evidence="1">Nucleus</location>
    </subcellularLocation>
</comment>
<evidence type="ECO:0000256" key="10">
    <source>
        <dbReference type="ARBA" id="ARBA00030700"/>
    </source>
</evidence>
<comment type="caution">
    <text evidence="15">The sequence shown here is derived from an EMBL/GenBank/DDBJ whole genome shotgun (WGS) entry which is preliminary data.</text>
</comment>
<feature type="region of interest" description="Disordered" evidence="14">
    <location>
        <begin position="254"/>
        <end position="273"/>
    </location>
</feature>
<dbReference type="Pfam" id="PF10147">
    <property type="entry name" value="CR6_interact"/>
    <property type="match status" value="1"/>
</dbReference>
<dbReference type="Proteomes" id="UP001168990">
    <property type="component" value="Unassembled WGS sequence"/>
</dbReference>
<evidence type="ECO:0000256" key="9">
    <source>
        <dbReference type="ARBA" id="ARBA00023306"/>
    </source>
</evidence>
<evidence type="ECO:0000256" key="6">
    <source>
        <dbReference type="ARBA" id="ARBA00023128"/>
    </source>
</evidence>